<gene>
    <name evidence="2" type="ORF">C8F04DRAFT_1149762</name>
</gene>
<name>A0AAD6WN94_9AGAR</name>
<dbReference type="AlphaFoldDB" id="A0AAD6WN94"/>
<dbReference type="Proteomes" id="UP001218188">
    <property type="component" value="Unassembled WGS sequence"/>
</dbReference>
<keyword evidence="3" id="KW-1185">Reference proteome</keyword>
<reference evidence="2" key="1">
    <citation type="submission" date="2023-03" db="EMBL/GenBank/DDBJ databases">
        <title>Massive genome expansion in bonnet fungi (Mycena s.s.) driven by repeated elements and novel gene families across ecological guilds.</title>
        <authorList>
            <consortium name="Lawrence Berkeley National Laboratory"/>
            <person name="Harder C.B."/>
            <person name="Miyauchi S."/>
            <person name="Viragh M."/>
            <person name="Kuo A."/>
            <person name="Thoen E."/>
            <person name="Andreopoulos B."/>
            <person name="Lu D."/>
            <person name="Skrede I."/>
            <person name="Drula E."/>
            <person name="Henrissat B."/>
            <person name="Morin E."/>
            <person name="Kohler A."/>
            <person name="Barry K."/>
            <person name="LaButti K."/>
            <person name="Morin E."/>
            <person name="Salamov A."/>
            <person name="Lipzen A."/>
            <person name="Mereny Z."/>
            <person name="Hegedus B."/>
            <person name="Baldrian P."/>
            <person name="Stursova M."/>
            <person name="Weitz H."/>
            <person name="Taylor A."/>
            <person name="Grigoriev I.V."/>
            <person name="Nagy L.G."/>
            <person name="Martin F."/>
            <person name="Kauserud H."/>
        </authorList>
    </citation>
    <scope>NUCLEOTIDE SEQUENCE</scope>
    <source>
        <strain evidence="2">CBHHK200</strain>
    </source>
</reference>
<evidence type="ECO:0000256" key="1">
    <source>
        <dbReference type="SAM" id="MobiDB-lite"/>
    </source>
</evidence>
<evidence type="ECO:0000313" key="2">
    <source>
        <dbReference type="EMBL" id="KAJ7018875.1"/>
    </source>
</evidence>
<dbReference type="SUPFAM" id="SSF52047">
    <property type="entry name" value="RNI-like"/>
    <property type="match status" value="1"/>
</dbReference>
<evidence type="ECO:0000313" key="3">
    <source>
        <dbReference type="Proteomes" id="UP001218188"/>
    </source>
</evidence>
<dbReference type="Gene3D" id="3.80.10.10">
    <property type="entry name" value="Ribonuclease Inhibitor"/>
    <property type="match status" value="1"/>
</dbReference>
<dbReference type="InterPro" id="IPR032675">
    <property type="entry name" value="LRR_dom_sf"/>
</dbReference>
<dbReference type="EMBL" id="JARJCM010000318">
    <property type="protein sequence ID" value="KAJ7018875.1"/>
    <property type="molecule type" value="Genomic_DNA"/>
</dbReference>
<protein>
    <recommendedName>
        <fullName evidence="4">F-box domain-containing protein</fullName>
    </recommendedName>
</protein>
<comment type="caution">
    <text evidence="2">The sequence shown here is derived from an EMBL/GenBank/DDBJ whole genome shotgun (WGS) entry which is preliminary data.</text>
</comment>
<proteinExistence type="predicted"/>
<organism evidence="2 3">
    <name type="scientific">Mycena alexandri</name>
    <dbReference type="NCBI Taxonomy" id="1745969"/>
    <lineage>
        <taxon>Eukaryota</taxon>
        <taxon>Fungi</taxon>
        <taxon>Dikarya</taxon>
        <taxon>Basidiomycota</taxon>
        <taxon>Agaricomycotina</taxon>
        <taxon>Agaricomycetes</taxon>
        <taxon>Agaricomycetidae</taxon>
        <taxon>Agaricales</taxon>
        <taxon>Marasmiineae</taxon>
        <taxon>Mycenaceae</taxon>
        <taxon>Mycena</taxon>
    </lineage>
</organism>
<evidence type="ECO:0008006" key="4">
    <source>
        <dbReference type="Google" id="ProtNLM"/>
    </source>
</evidence>
<sequence>MSDTEIQPIERSADSSVAGEDSRDSSGSAGFTALGRVSTEILCEMFRSTLPHKRQYHGVTHNTPPWRIALVSKRWRECALGDALLWTTVEVSCLGLQLSECYPLAALKTQILRSKNAPLDVTFIIVGRSCAHNSSLLEVLIRESHRWEGLDLGGTMDPEILLVLARIRGRLQLLKYLEIQWSPNVLGIRDIFGVAPQLQRVVLTQNRHDDEAEVLPILSVPWSQITHLHAWDFIGVSRVLCQTKILVECTLQNGVVLPGTPIVLLPRLRRLSVSDNKFLEFLETPNLEYLFIDFGWRLDNFDTENSVPYVPAFLRRSQCQLKGLTLYNCCLANLNPILRVVPSLLHLYVHTNGSTTHFQDLPNIDGSLESIHFTFDVASCHSESLYNFIVGRRRTLKLLSIWADSRSPLSPDVKERLLALRSDDLDVLLDDATRWSGPLAKLTKDMEPMY</sequence>
<accession>A0AAD6WN94</accession>
<feature type="region of interest" description="Disordered" evidence="1">
    <location>
        <begin position="1"/>
        <end position="31"/>
    </location>
</feature>